<protein>
    <submittedName>
        <fullName evidence="1">Protein SKT5</fullName>
    </submittedName>
</protein>
<proteinExistence type="predicted"/>
<reference evidence="2" key="3">
    <citation type="submission" date="2018-07" db="EMBL/GenBank/DDBJ databases">
        <authorList>
            <person name="Mckenzie S.K."/>
            <person name="Kronauer D.J.C."/>
        </authorList>
    </citation>
    <scope>NUCLEOTIDE SEQUENCE</scope>
    <source>
        <strain evidence="2">Clonal line C1</strain>
    </source>
</reference>
<reference evidence="1 3" key="1">
    <citation type="journal article" date="2014" name="Curr. Biol.">
        <title>The genome of the clonal raider ant Cerapachys biroi.</title>
        <authorList>
            <person name="Oxley P.R."/>
            <person name="Ji L."/>
            <person name="Fetter-Pruneda I."/>
            <person name="McKenzie S.K."/>
            <person name="Li C."/>
            <person name="Hu H."/>
            <person name="Zhang G."/>
            <person name="Kronauer D.J."/>
        </authorList>
    </citation>
    <scope>NUCLEOTIDE SEQUENCE [LARGE SCALE GENOMIC DNA]</scope>
</reference>
<dbReference type="PANTHER" id="PTHR45011">
    <property type="entry name" value="DAP3-BINDING CELL DEATH ENHANCER 1"/>
    <property type="match status" value="1"/>
</dbReference>
<keyword evidence="3" id="KW-1185">Reference proteome</keyword>
<name>A0A026WSM3_OOCBI</name>
<dbReference type="EMBL" id="QOIP01000006">
    <property type="protein sequence ID" value="RLU21164.1"/>
    <property type="molecule type" value="Genomic_DNA"/>
</dbReference>
<accession>A0A026WSM3</accession>
<dbReference type="InterPro" id="IPR006597">
    <property type="entry name" value="Sel1-like"/>
</dbReference>
<sequence length="409" mass="45626">MWKSVARGIRETLERRVCRTNVYSQSSQDNAKNEIKTNLTCQQKFLPPVFVTCDKGFCGSAKSAGTKDKEHYSEWKAKHSWTEAFGWSSALAAGWVVCQTLCLHKRFFNRDSKETLRNKLFNYVGVSQILAQISNIQARHVLPVTNCIGKKSSKKSSWQDSSSQWNAEEPFGPITLEEELKKVADDFANTHKIVVAEYELHHGIKALEEKRHKDALMHFIAGAKVSSPESMFNLGLCYELGIGTVADQSEAAKHYNDAAAHDHADALYNLGVFHAQGRGGLPINIDIARTYFTRAAKLGQVQAGHALDLEKAENLKKNITIMPDTCSKDADLTKNKAGYTRVKLTDYTPSTNTEHTQSANFAKSKTCEMAEYNEKMVEDATQVFLDFLGLRESSQAPIMIATSDCRVPC</sequence>
<evidence type="ECO:0000313" key="4">
    <source>
        <dbReference type="Proteomes" id="UP000279307"/>
    </source>
</evidence>
<dbReference type="Proteomes" id="UP000053097">
    <property type="component" value="Unassembled WGS sequence"/>
</dbReference>
<dbReference type="OMA" id="ACRTNVY"/>
<dbReference type="Proteomes" id="UP000279307">
    <property type="component" value="Chromosome 6"/>
</dbReference>
<dbReference type="SUPFAM" id="SSF81901">
    <property type="entry name" value="HCP-like"/>
    <property type="match status" value="1"/>
</dbReference>
<organism evidence="1 3">
    <name type="scientific">Ooceraea biroi</name>
    <name type="common">Clonal raider ant</name>
    <name type="synonym">Cerapachys biroi</name>
    <dbReference type="NCBI Taxonomy" id="2015173"/>
    <lineage>
        <taxon>Eukaryota</taxon>
        <taxon>Metazoa</taxon>
        <taxon>Ecdysozoa</taxon>
        <taxon>Arthropoda</taxon>
        <taxon>Hexapoda</taxon>
        <taxon>Insecta</taxon>
        <taxon>Pterygota</taxon>
        <taxon>Neoptera</taxon>
        <taxon>Endopterygota</taxon>
        <taxon>Hymenoptera</taxon>
        <taxon>Apocrita</taxon>
        <taxon>Aculeata</taxon>
        <taxon>Formicoidea</taxon>
        <taxon>Formicidae</taxon>
        <taxon>Dorylinae</taxon>
        <taxon>Ooceraea</taxon>
    </lineage>
</organism>
<dbReference type="EMBL" id="KK107135">
    <property type="protein sequence ID" value="EZA58089.1"/>
    <property type="molecule type" value="Genomic_DNA"/>
</dbReference>
<dbReference type="PANTHER" id="PTHR45011:SF1">
    <property type="entry name" value="DAP3-BINDING CELL DEATH ENHANCER 1"/>
    <property type="match status" value="1"/>
</dbReference>
<reference evidence="2 4" key="2">
    <citation type="journal article" date="2018" name="Genome Res.">
        <title>The genomic architecture and molecular evolution of ant odorant receptors.</title>
        <authorList>
            <person name="McKenzie S.K."/>
            <person name="Kronauer D.J.C."/>
        </authorList>
    </citation>
    <scope>NUCLEOTIDE SEQUENCE [LARGE SCALE GENOMIC DNA]</scope>
    <source>
        <strain evidence="2">Clonal line C1</strain>
    </source>
</reference>
<dbReference type="InterPro" id="IPR052748">
    <property type="entry name" value="ISR_Activator"/>
</dbReference>
<evidence type="ECO:0000313" key="1">
    <source>
        <dbReference type="EMBL" id="EZA58089.1"/>
    </source>
</evidence>
<dbReference type="InterPro" id="IPR011990">
    <property type="entry name" value="TPR-like_helical_dom_sf"/>
</dbReference>
<gene>
    <name evidence="2" type="ORF">DMN91_005537</name>
    <name evidence="1" type="ORF">X777_01470</name>
</gene>
<evidence type="ECO:0000313" key="3">
    <source>
        <dbReference type="Proteomes" id="UP000053097"/>
    </source>
</evidence>
<dbReference type="Gene3D" id="1.25.40.10">
    <property type="entry name" value="Tetratricopeptide repeat domain"/>
    <property type="match status" value="1"/>
</dbReference>
<dbReference type="OrthoDB" id="2384430at2759"/>
<evidence type="ECO:0000313" key="2">
    <source>
        <dbReference type="EMBL" id="RLU21164.1"/>
    </source>
</evidence>
<dbReference type="SMART" id="SM00671">
    <property type="entry name" value="SEL1"/>
    <property type="match status" value="2"/>
</dbReference>
<dbReference type="AlphaFoldDB" id="A0A026WSM3"/>
<dbReference type="Pfam" id="PF08238">
    <property type="entry name" value="Sel1"/>
    <property type="match status" value="2"/>
</dbReference>
<dbReference type="STRING" id="2015173.A0A026WSM3"/>